<feature type="domain" description="Dystroglycan-type cadherin-like" evidence="3">
    <location>
        <begin position="2694"/>
        <end position="2793"/>
    </location>
</feature>
<evidence type="ECO:0000313" key="4">
    <source>
        <dbReference type="EMBL" id="MBB3205139.1"/>
    </source>
</evidence>
<dbReference type="NCBIfam" id="NF012211">
    <property type="entry name" value="tand_rpt_95"/>
    <property type="match status" value="1"/>
</dbReference>
<dbReference type="SUPFAM" id="SSF49313">
    <property type="entry name" value="Cadherin-like"/>
    <property type="match status" value="17"/>
</dbReference>
<feature type="domain" description="Dystroglycan-type cadherin-like" evidence="3">
    <location>
        <begin position="1694"/>
        <end position="1793"/>
    </location>
</feature>
<dbReference type="PANTHER" id="PTHR21559">
    <property type="entry name" value="DYSTROGLYCAN-RELATED"/>
    <property type="match status" value="1"/>
</dbReference>
<feature type="domain" description="Dystroglycan-type cadherin-like" evidence="3">
    <location>
        <begin position="2394"/>
        <end position="2493"/>
    </location>
</feature>
<organism evidence="4 5">
    <name type="scientific">Aporhodopirellula rubra</name>
    <dbReference type="NCBI Taxonomy" id="980271"/>
    <lineage>
        <taxon>Bacteria</taxon>
        <taxon>Pseudomonadati</taxon>
        <taxon>Planctomycetota</taxon>
        <taxon>Planctomycetia</taxon>
        <taxon>Pirellulales</taxon>
        <taxon>Pirellulaceae</taxon>
        <taxon>Aporhodopirellula</taxon>
    </lineage>
</organism>
<dbReference type="InterPro" id="IPR038081">
    <property type="entry name" value="CalX-like_sf"/>
</dbReference>
<evidence type="ECO:0000256" key="2">
    <source>
        <dbReference type="SAM" id="MobiDB-lite"/>
    </source>
</evidence>
<feature type="domain" description="Dystroglycan-type cadherin-like" evidence="3">
    <location>
        <begin position="1394"/>
        <end position="1493"/>
    </location>
</feature>
<dbReference type="Pfam" id="PF05345">
    <property type="entry name" value="He_PIG"/>
    <property type="match status" value="17"/>
</dbReference>
<dbReference type="GO" id="GO:0004553">
    <property type="term" value="F:hydrolase activity, hydrolyzing O-glycosyl compounds"/>
    <property type="evidence" value="ECO:0007669"/>
    <property type="project" value="InterPro"/>
</dbReference>
<dbReference type="InterPro" id="IPR006644">
    <property type="entry name" value="Cadg"/>
</dbReference>
<feature type="region of interest" description="Disordered" evidence="2">
    <location>
        <begin position="3210"/>
        <end position="3246"/>
    </location>
</feature>
<feature type="domain" description="Dystroglycan-type cadherin-like" evidence="3">
    <location>
        <begin position="1594"/>
        <end position="1693"/>
    </location>
</feature>
<dbReference type="GO" id="GO:0000272">
    <property type="term" value="P:polysaccharide catabolic process"/>
    <property type="evidence" value="ECO:0007669"/>
    <property type="project" value="InterPro"/>
</dbReference>
<evidence type="ECO:0000256" key="1">
    <source>
        <dbReference type="ARBA" id="ARBA00022729"/>
    </source>
</evidence>
<dbReference type="InterPro" id="IPR002105">
    <property type="entry name" value="Dockerin_1_rpt"/>
</dbReference>
<feature type="domain" description="Dystroglycan-type cadherin-like" evidence="3">
    <location>
        <begin position="1894"/>
        <end position="1993"/>
    </location>
</feature>
<dbReference type="SMART" id="SM00736">
    <property type="entry name" value="CADG"/>
    <property type="match status" value="17"/>
</dbReference>
<feature type="domain" description="Dystroglycan-type cadherin-like" evidence="3">
    <location>
        <begin position="2494"/>
        <end position="2593"/>
    </location>
</feature>
<dbReference type="PANTHER" id="PTHR21559:SF21">
    <property type="entry name" value="DYSTROGLYCAN 1"/>
    <property type="match status" value="1"/>
</dbReference>
<dbReference type="Gene3D" id="2.60.40.2030">
    <property type="match status" value="1"/>
</dbReference>
<feature type="domain" description="Dystroglycan-type cadherin-like" evidence="3">
    <location>
        <begin position="1494"/>
        <end position="1593"/>
    </location>
</feature>
<feature type="domain" description="Dystroglycan-type cadherin-like" evidence="3">
    <location>
        <begin position="2794"/>
        <end position="2893"/>
    </location>
</feature>
<dbReference type="GO" id="GO:0043236">
    <property type="term" value="F:laminin binding"/>
    <property type="evidence" value="ECO:0007669"/>
    <property type="project" value="TreeGrafter"/>
</dbReference>
<proteinExistence type="predicted"/>
<dbReference type="InterPro" id="IPR013783">
    <property type="entry name" value="Ig-like_fold"/>
</dbReference>
<dbReference type="Pfam" id="PF17963">
    <property type="entry name" value="Big_9"/>
    <property type="match status" value="1"/>
</dbReference>
<keyword evidence="1" id="KW-0732">Signal</keyword>
<feature type="domain" description="Dystroglycan-type cadherin-like" evidence="3">
    <location>
        <begin position="2094"/>
        <end position="2193"/>
    </location>
</feature>
<feature type="domain" description="Dystroglycan-type cadherin-like" evidence="3">
    <location>
        <begin position="2598"/>
        <end position="2693"/>
    </location>
</feature>
<dbReference type="RefSeq" id="WP_184302190.1">
    <property type="nucleotide sequence ID" value="NZ_JACHXU010000002.1"/>
</dbReference>
<feature type="compositionally biased region" description="Polar residues" evidence="2">
    <location>
        <begin position="3216"/>
        <end position="3235"/>
    </location>
</feature>
<feature type="domain" description="Dystroglycan-type cadherin-like" evidence="3">
    <location>
        <begin position="1194"/>
        <end position="1293"/>
    </location>
</feature>
<dbReference type="EMBL" id="JACHXU010000002">
    <property type="protein sequence ID" value="MBB3205139.1"/>
    <property type="molecule type" value="Genomic_DNA"/>
</dbReference>
<gene>
    <name evidence="4" type="ORF">FHS27_000906</name>
</gene>
<dbReference type="Pfam" id="PF00404">
    <property type="entry name" value="Dockerin_1"/>
    <property type="match status" value="1"/>
</dbReference>
<feature type="domain" description="Dystroglycan-type cadherin-like" evidence="3">
    <location>
        <begin position="1794"/>
        <end position="1893"/>
    </location>
</feature>
<dbReference type="InterPro" id="IPR015919">
    <property type="entry name" value="Cadherin-like_sf"/>
</dbReference>
<evidence type="ECO:0000259" key="3">
    <source>
        <dbReference type="SMART" id="SM00736"/>
    </source>
</evidence>
<name>A0A7W5DV65_9BACT</name>
<dbReference type="SUPFAM" id="SSF51126">
    <property type="entry name" value="Pectin lyase-like"/>
    <property type="match status" value="2"/>
</dbReference>
<feature type="domain" description="Dystroglycan-type cadherin-like" evidence="3">
    <location>
        <begin position="1994"/>
        <end position="2093"/>
    </location>
</feature>
<feature type="domain" description="Dystroglycan-type cadherin-like" evidence="3">
    <location>
        <begin position="2194"/>
        <end position="2293"/>
    </location>
</feature>
<dbReference type="Proteomes" id="UP000536179">
    <property type="component" value="Unassembled WGS sequence"/>
</dbReference>
<feature type="domain" description="Dystroglycan-type cadherin-like" evidence="3">
    <location>
        <begin position="1294"/>
        <end position="1393"/>
    </location>
</feature>
<keyword evidence="5" id="KW-1185">Reference proteome</keyword>
<comment type="caution">
    <text evidence="4">The sequence shown here is derived from an EMBL/GenBank/DDBJ whole genome shotgun (WGS) entry which is preliminary data.</text>
</comment>
<evidence type="ECO:0000313" key="5">
    <source>
        <dbReference type="Proteomes" id="UP000536179"/>
    </source>
</evidence>
<sequence>MLSVANSLAELRLFGTTVNNDTVTLSPTGGDPHPVTGIVTPGEYWINGDHYADPRNSKPIFLELSGTGNTYDFTGTTLRLDTRKLDGFGRALGHDSGVDVVRVSGSDNLVQELTVIGEDIALDTDPNAQRYADWATQYVELSGDNNTIDGVRVVTRGSRTDTYGLGDAFGKGSAGSLFPFIAHRKASAFRVGEATNAVINDMHLDVNTFGHGFFVQASTNTTLTNSTITGELFSSQGVLDHPTYQQYGHTYWGRPIPEDIYISGAEGGVRMYTGASGLTVENVVVTGMRTGFAVTLGSGTITLDNVEAYKTENAFNFKSNTTITNAKGDAVNGPLVVIDKDNSANSSIDVELVGDAPLQHDVALAYVSGNNVDVNITSDLPAEYFEDVHLFRASQFYWNNWRELVDVTEPDLAGYDHINSEIVNDTNMMLLLGEQATGNTGRSIGYVITNGKENHYDGVSLVPTGKHTVLEHVAGLGNNGTAADGTLASNASVVADGGTLELLAGIRIANEMLTITGDGVDGKGALYTAGDGARFGSSSNGDESTVFLDGDASIGVGGDENNQLLVGRIQGTGDLTKRGEGKLSIEKSSTYEGDLIVAEGHVTGRTGIVRHGLTVAAGASISGISNNTFNTEDDVVVDGQLDLNSRTNDSVLPGKVGRLLGTGQVVSSNASAAAGADLEIAFDSSEANFSGVISSSVSLVKSGEGTQVLSGNNTYTGATTVTGGLLQVDAAHTGGGDYTVNANARLGGNGTIESAVMVNSGGRLSPGASVGTLSVDDLSFASGAFFDIELGGAAAGSEYDQLLAGSAMLGGALSVSLLQAGGETYQPSPTDTFAILVSGASPSGMFENVANGQRLETVGGEGSFLVTYGGADNAVLLSDYLHYAVTVDINAASMSENGGMTTATVTRNTDTTDALTVALVSSDAGEAILPATVTIAAGQTTSDAFAISGVDDLIVDGTQTVTVTASAAGHADGTDMIEVTDDDIATLVVSIVAAEISENGGNTTATVSRNTDTAGTMTVTLTSDDTGEAIVPPTVTIEAGQTTSAAFSITAVDDLVVDGTQTVTLTATHADHVGGSDQVEVTDDDVPALTLAIDEATFSEVSAGTMATVSRNTATTAALTVSLSTSDSGEAMPPVTVIIDSGEMTSAPFMISAVDDFDLDGTQTVNITASADGHPNEMTEVFVTDNEVLNLPPVLDNAIADQTATEDSPYSFVIPLNTFSDPNGDSLTYAATLDDGAELPNWLSFEPGSRTFSGTPLNADVGEIHVRVVASDPDVETATDEFVLTVVNTNDVPLLTGEIADQTAVEDSEFNFAFASDLFVDVDGDDLTYTATLVGGAGLPGWLTFTPATRRFSGTPTNDDVVDIEVEVTAADPDNTTATERFGIAVVNTNDIPQLTNEIADQAATQDIEFNFALGDATFVDVDGDELAYVATLAGGGDLPAWLNFSPSTRVFSGTPGNDDVGVVDVEVTVTDPSNATAKGEFSIVVVNANDVPQLVNEIVDQMATEDAEFEFAFSTDTFVDVDDDELSYAATQANGSALPDWLTFIPASRSFNGIPSNEDVGSFDVKVTATDPSNAVATSEFSIVVVNTNDVPVLASEIADQAATEDAEFSFAFDAGTFVDVDGDELTFAATRADGSELPAWLTFTPATRSFSGIPANEDVGSVTVKVTATDPSNAIAADEFSIVVSNTNDAPQLASEIADQVATEDAEFEFAFGIDTFVDVDDDELSYAATQANGSALPAWLTFTPASRSFSGMPSNEDVGFVDVKVTATDPSNAVATSEFSIVVVNTNDVPVLASEIADQAATEDAEFSFAFDAGTFVDVDGDELTFSAMQTDGSELPAWLTFTPATRSFSGTPANEDVGSVTVKVTATDPSNAIAVDEFFIVVSNTNDAPQLASEIADQVATEDAEFEFAFGIDIFVDVDDDELAYAATQANGSALPAWLTFTPASRSFSGTPSNDDVGFVDVKVTATDPSNAVATSEFSIVVVNRNDVPVLASEIADQAATEDAEFRFAFDAGTFVDVDGDELTFAATRADGSELPAWLTFTPATRSFSGTPANDDVGSVTVKVTATDPSNAITADVFSIVVVNTNDAPKLASEIADQVATEDAGFEFAFSVDTFFDVDGDELSYTAALANGSSLPVWLTFSPETRTFSGTPLNNDVGAINVEVTATDPSDTTGTGAFAILVHNTNDEPQLVSEIVDQPALEDSGFEFLIASGVFVDVDGDELVYAATLVDGSPLPEWLSFSPATRVYSGTPTNEDVGHFAVKVTATDPSQATATGEFTIVVHDTNDKPQLANEIADQTALEDSEFSYTFAGDTFVDVDGEELTYSASLSDGSPLPDWLVFTPATRFFSGTPGIDDVGTVGVKVTAADLINTKVTAEFSILVLGKNDPPQLENGIADQAALEDSEFSFVFDIDTFNDVDGDELDYTATLVDGASLPDWLIFTSATRAFSGTPGNDDVGTLDVMIVATDPSDASATDEFSIVVHNTNDVPQQVIEIADQTASEDSEFSFMFAADTFVDVDGDEISYAATLADGSPLPAWLTFVPVTRTFMGTPGNEDVGALDVKVVATDPGDTSASAEFSILVHNTNDVPQRMFEIADQTASEDSEFSFMFAADTFVDVDGDEISYAATLADGSPLPAWLTFVPVTRAFVGTPANEDVGTLDVKVVATDPIDTSATDEFSIVVHNTNDVPQRVSEIADQTASEDSEFSFMFAADTFVDVDGDEISYAATLADGSPLPAWLTFVSATRTFVGTPANDDVGTLGVKIVASDPSNATATDEFTIAVENTNDSPQLVNAIEDQTATEDFEFRFTVSLETFLDVDGDALVYTVTLASGDDLPTWLTFTPATRAFVGTPADEDVGAIEVQVVATDPSSASANAEFSIVVGNTNETPVAVADLIAVNVEGSTVIDPFANDFDVDGEVVPSTIIVVTPPQFGELVREDGVLTFMPFASFTGQDSFVYIVMDNENAASEQTPVGLFARPFGATIVAGTSVDRDVTVDLESHFVSQTPLDLTTITILSGPIPGTNPAEFYGPHGGSVEIVEGRIVYTPDPGAVAVDSITVTVDDQNGIKSLPTQISVNTVRSRLENPRNRYDVNASGLVTSLDALNIINLLNSAGANASSIPVDPTNDFGIGTNGGIDEKYYFDVSGDERVTALDALMVINHLVFEQGPSPDAEGESFGNRADDDHHEIATASVGFDDPRTIHEQAKFVARGGNTTASTRPAARSSVSSTDGKASDEESPFTADWDIAIEELFG</sequence>
<reference evidence="4 5" key="1">
    <citation type="submission" date="2020-08" db="EMBL/GenBank/DDBJ databases">
        <title>Genomic Encyclopedia of Type Strains, Phase III (KMG-III): the genomes of soil and plant-associated and newly described type strains.</title>
        <authorList>
            <person name="Whitman W."/>
        </authorList>
    </citation>
    <scope>NUCLEOTIDE SEQUENCE [LARGE SCALE GENOMIC DNA]</scope>
    <source>
        <strain evidence="4 5">CECT 8075</strain>
    </source>
</reference>
<dbReference type="GO" id="GO:0016011">
    <property type="term" value="C:dystroglycan complex"/>
    <property type="evidence" value="ECO:0007669"/>
    <property type="project" value="TreeGrafter"/>
</dbReference>
<dbReference type="NCBIfam" id="TIGR02601">
    <property type="entry name" value="autotrns_rpt"/>
    <property type="match status" value="1"/>
</dbReference>
<feature type="domain" description="Dystroglycan-type cadherin-like" evidence="3">
    <location>
        <begin position="2294"/>
        <end position="2393"/>
    </location>
</feature>
<accession>A0A7W5DV65</accession>
<dbReference type="Gene3D" id="2.60.40.10">
    <property type="entry name" value="Immunoglobulins"/>
    <property type="match status" value="17"/>
</dbReference>
<dbReference type="InterPro" id="IPR013425">
    <property type="entry name" value="Autotrns_rpt"/>
</dbReference>
<dbReference type="Pfam" id="PF12951">
    <property type="entry name" value="PATR"/>
    <property type="match status" value="1"/>
</dbReference>
<dbReference type="GO" id="GO:0005509">
    <property type="term" value="F:calcium ion binding"/>
    <property type="evidence" value="ECO:0007669"/>
    <property type="project" value="InterPro"/>
</dbReference>
<protein>
    <submittedName>
        <fullName evidence="4">Autotransporter-associated beta strand protein</fullName>
    </submittedName>
</protein>
<dbReference type="SUPFAM" id="SSF141072">
    <property type="entry name" value="CalX-like"/>
    <property type="match status" value="2"/>
</dbReference>
<dbReference type="InterPro" id="IPR011050">
    <property type="entry name" value="Pectin_lyase_fold/virulence"/>
</dbReference>